<dbReference type="EC" id="2.7.11.1" evidence="2"/>
<keyword evidence="3" id="KW-0808">Transferase</keyword>
<evidence type="ECO:0000256" key="7">
    <source>
        <dbReference type="PROSITE-ProRule" id="PRU10141"/>
    </source>
</evidence>
<sequence length="508" mass="55738">MQRTEARLRTGSIIKDPTQTRYRVEACLGTGGFGSVYLVMELRGSGKLFALKEVVTTTERERRSLALEASLLMRLQHPALPRVYRFFDDVRNQRSYLLMDYIRGANLEELRRLTPGRRVPLAHLLTTLEPVIDALDYLHSQQPPVIHRDIKPSNIIVPAAGRGAVLVDFGLAKLYIPDGMTTTIRQGTPGYAAPEQYGGRGRTDIRTDVYGLGATLYTLLTGQFPCDAFERVLLLQNGAESDPLRPAHELVPELPRAVSEDLQRALALNSQERFASVREFWRAVVSHARIDSEATAAREEATPSLEVMAASTELFPERKIQESRRQAHRQRRRLVLSALILALVLTLMAGAFTIGLNSPLRSLLVHSAAPLTPTAPAHATASASSPVPLAGEAYPYPALFAAYVGTAQDLLTNTRTPLVLSHLQQHQEHFSGFFSGLGQSGPFSGTLERQGAVHFTVPIYGGKASLVFEGMIKVGSQMAGSFEVHDENNHFTGESGLWSLSPGFPPSQ</sequence>
<dbReference type="InterPro" id="IPR011009">
    <property type="entry name" value="Kinase-like_dom_sf"/>
</dbReference>
<dbReference type="PANTHER" id="PTHR43671:SF13">
    <property type="entry name" value="SERINE_THREONINE-PROTEIN KINASE NEK2"/>
    <property type="match status" value="1"/>
</dbReference>
<dbReference type="PROSITE" id="PS50011">
    <property type="entry name" value="PROTEIN_KINASE_DOM"/>
    <property type="match status" value="1"/>
</dbReference>
<keyword evidence="4 7" id="KW-0547">Nucleotide-binding</keyword>
<gene>
    <name evidence="10" type="ORF">A4R35_22420</name>
</gene>
<evidence type="ECO:0000313" key="10">
    <source>
        <dbReference type="EMBL" id="RAQ98312.1"/>
    </source>
</evidence>
<evidence type="ECO:0000256" key="6">
    <source>
        <dbReference type="ARBA" id="ARBA00022840"/>
    </source>
</evidence>
<reference evidence="10 11" key="1">
    <citation type="submission" date="2016-08" db="EMBL/GenBank/DDBJ databases">
        <title>Analysis of Carbohydrate Active Enzymes in Thermogemmatispora T81 Reveals Carbohydrate Degradation Ability.</title>
        <authorList>
            <person name="Tomazini A."/>
            <person name="Lal S."/>
            <person name="Stott M."/>
            <person name="Henrissat B."/>
            <person name="Polikarpov I."/>
            <person name="Sparling R."/>
            <person name="Levin D.B."/>
        </authorList>
    </citation>
    <scope>NUCLEOTIDE SEQUENCE [LARGE SCALE GENOMIC DNA]</scope>
    <source>
        <strain evidence="10 11">T81</strain>
    </source>
</reference>
<dbReference type="Gene3D" id="1.10.510.10">
    <property type="entry name" value="Transferase(Phosphotransferase) domain 1"/>
    <property type="match status" value="1"/>
</dbReference>
<keyword evidence="6 7" id="KW-0067">ATP-binding</keyword>
<dbReference type="PROSITE" id="PS00107">
    <property type="entry name" value="PROTEIN_KINASE_ATP"/>
    <property type="match status" value="1"/>
</dbReference>
<dbReference type="InterPro" id="IPR017441">
    <property type="entry name" value="Protein_kinase_ATP_BS"/>
</dbReference>
<dbReference type="AlphaFoldDB" id="A0A328VQ05"/>
<dbReference type="GO" id="GO:0004674">
    <property type="term" value="F:protein serine/threonine kinase activity"/>
    <property type="evidence" value="ECO:0007669"/>
    <property type="project" value="UniProtKB-EC"/>
</dbReference>
<keyword evidence="5" id="KW-0418">Kinase</keyword>
<proteinExistence type="inferred from homology"/>
<dbReference type="SMART" id="SM00220">
    <property type="entry name" value="S_TKc"/>
    <property type="match status" value="1"/>
</dbReference>
<feature type="binding site" evidence="7">
    <location>
        <position position="52"/>
    </location>
    <ligand>
        <name>ATP</name>
        <dbReference type="ChEBI" id="CHEBI:30616"/>
    </ligand>
</feature>
<dbReference type="InterPro" id="IPR000719">
    <property type="entry name" value="Prot_kinase_dom"/>
</dbReference>
<dbReference type="Pfam" id="PF00069">
    <property type="entry name" value="Pkinase"/>
    <property type="match status" value="1"/>
</dbReference>
<evidence type="ECO:0000256" key="8">
    <source>
        <dbReference type="SAM" id="Phobius"/>
    </source>
</evidence>
<accession>A0A328VQ05</accession>
<feature type="domain" description="Protein kinase" evidence="9">
    <location>
        <begin position="22"/>
        <end position="290"/>
    </location>
</feature>
<keyword evidence="8" id="KW-1133">Transmembrane helix</keyword>
<evidence type="ECO:0000259" key="9">
    <source>
        <dbReference type="PROSITE" id="PS50011"/>
    </source>
</evidence>
<dbReference type="CDD" id="cd14014">
    <property type="entry name" value="STKc_PknB_like"/>
    <property type="match status" value="1"/>
</dbReference>
<evidence type="ECO:0000256" key="4">
    <source>
        <dbReference type="ARBA" id="ARBA00022741"/>
    </source>
</evidence>
<dbReference type="GO" id="GO:0005524">
    <property type="term" value="F:ATP binding"/>
    <property type="evidence" value="ECO:0007669"/>
    <property type="project" value="UniProtKB-UniRule"/>
</dbReference>
<evidence type="ECO:0000313" key="11">
    <source>
        <dbReference type="Proteomes" id="UP000248706"/>
    </source>
</evidence>
<dbReference type="InterPro" id="IPR008271">
    <property type="entry name" value="Ser/Thr_kinase_AS"/>
</dbReference>
<organism evidence="10 11">
    <name type="scientific">Thermogemmatispora tikiterensis</name>
    <dbReference type="NCBI Taxonomy" id="1825093"/>
    <lineage>
        <taxon>Bacteria</taxon>
        <taxon>Bacillati</taxon>
        <taxon>Chloroflexota</taxon>
        <taxon>Ktedonobacteria</taxon>
        <taxon>Thermogemmatisporales</taxon>
        <taxon>Thermogemmatisporaceae</taxon>
        <taxon>Thermogemmatispora</taxon>
    </lineage>
</organism>
<dbReference type="PANTHER" id="PTHR43671">
    <property type="entry name" value="SERINE/THREONINE-PROTEIN KINASE NEK"/>
    <property type="match status" value="1"/>
</dbReference>
<name>A0A328VQ05_9CHLR</name>
<dbReference type="Proteomes" id="UP000248706">
    <property type="component" value="Unassembled WGS sequence"/>
</dbReference>
<evidence type="ECO:0000256" key="5">
    <source>
        <dbReference type="ARBA" id="ARBA00022777"/>
    </source>
</evidence>
<dbReference type="PROSITE" id="PS00108">
    <property type="entry name" value="PROTEIN_KINASE_ST"/>
    <property type="match status" value="1"/>
</dbReference>
<evidence type="ECO:0000256" key="2">
    <source>
        <dbReference type="ARBA" id="ARBA00012513"/>
    </source>
</evidence>
<dbReference type="SUPFAM" id="SSF56112">
    <property type="entry name" value="Protein kinase-like (PK-like)"/>
    <property type="match status" value="1"/>
</dbReference>
<comment type="similarity">
    <text evidence="1">Belongs to the protein kinase superfamily. NEK Ser/Thr protein kinase family. NIMA subfamily.</text>
</comment>
<evidence type="ECO:0000256" key="3">
    <source>
        <dbReference type="ARBA" id="ARBA00022679"/>
    </source>
</evidence>
<protein>
    <recommendedName>
        <fullName evidence="2">non-specific serine/threonine protein kinase</fullName>
        <ecNumber evidence="2">2.7.11.1</ecNumber>
    </recommendedName>
</protein>
<keyword evidence="8" id="KW-0812">Transmembrane</keyword>
<evidence type="ECO:0000256" key="1">
    <source>
        <dbReference type="ARBA" id="ARBA00010886"/>
    </source>
</evidence>
<dbReference type="RefSeq" id="WP_189362199.1">
    <property type="nucleotide sequence ID" value="NZ_MCIF01000002.1"/>
</dbReference>
<dbReference type="InterPro" id="IPR050660">
    <property type="entry name" value="NEK_Ser/Thr_kinase"/>
</dbReference>
<dbReference type="Gene3D" id="3.30.200.20">
    <property type="entry name" value="Phosphorylase Kinase, domain 1"/>
    <property type="match status" value="1"/>
</dbReference>
<comment type="caution">
    <text evidence="10">The sequence shown here is derived from an EMBL/GenBank/DDBJ whole genome shotgun (WGS) entry which is preliminary data.</text>
</comment>
<dbReference type="EMBL" id="MCIF01000002">
    <property type="protein sequence ID" value="RAQ98312.1"/>
    <property type="molecule type" value="Genomic_DNA"/>
</dbReference>
<keyword evidence="8" id="KW-0472">Membrane</keyword>
<keyword evidence="11" id="KW-1185">Reference proteome</keyword>
<feature type="transmembrane region" description="Helical" evidence="8">
    <location>
        <begin position="334"/>
        <end position="356"/>
    </location>
</feature>